<sequence>MTWSLLPPSLPKHLIKSYILYKKQTALWKGFPMGGEHQPMGKERWRHEETRRVRSGQGQGKCSAASGEGQRRDRLRDSTNGGRSLLRAEADLAAMGRVLGIEVGTSPAITTLRAGARTSGQTSMLGSALGGIRFAHPNMLFNLLRAYRIAMPGGVPRDWRSHLSRRRRVAAVRGPMRWAEVLVLGSRWAAHSRTRRTTIRSCRRMTVPPALRVRMRRVVTHSTRRHRVCSRARSHLVSVNRPVSVRRVSHHGVV</sequence>
<feature type="region of interest" description="Disordered" evidence="1">
    <location>
        <begin position="32"/>
        <end position="81"/>
    </location>
</feature>
<keyword evidence="3" id="KW-1185">Reference proteome</keyword>
<accession>A0A1R3RG75</accession>
<organism evidence="2 3">
    <name type="scientific">Aspergillus carbonarius (strain ITEM 5010)</name>
    <dbReference type="NCBI Taxonomy" id="602072"/>
    <lineage>
        <taxon>Eukaryota</taxon>
        <taxon>Fungi</taxon>
        <taxon>Dikarya</taxon>
        <taxon>Ascomycota</taxon>
        <taxon>Pezizomycotina</taxon>
        <taxon>Eurotiomycetes</taxon>
        <taxon>Eurotiomycetidae</taxon>
        <taxon>Eurotiales</taxon>
        <taxon>Aspergillaceae</taxon>
        <taxon>Aspergillus</taxon>
        <taxon>Aspergillus subgen. Circumdati</taxon>
    </lineage>
</organism>
<protein>
    <submittedName>
        <fullName evidence="2">Uncharacterized protein</fullName>
    </submittedName>
</protein>
<dbReference type="Proteomes" id="UP000188318">
    <property type="component" value="Unassembled WGS sequence"/>
</dbReference>
<evidence type="ECO:0000313" key="2">
    <source>
        <dbReference type="EMBL" id="OOF93480.1"/>
    </source>
</evidence>
<dbReference type="AlphaFoldDB" id="A0A1R3RG75"/>
<dbReference type="EMBL" id="KV907504">
    <property type="protein sequence ID" value="OOF93480.1"/>
    <property type="molecule type" value="Genomic_DNA"/>
</dbReference>
<feature type="compositionally biased region" description="Basic and acidic residues" evidence="1">
    <location>
        <begin position="39"/>
        <end position="52"/>
    </location>
</feature>
<name>A0A1R3RG75_ASPC5</name>
<reference evidence="3" key="1">
    <citation type="journal article" date="2017" name="Genome Biol.">
        <title>Comparative genomics reveals high biological diversity and specific adaptations in the industrially and medically important fungal genus Aspergillus.</title>
        <authorList>
            <person name="de Vries R.P."/>
            <person name="Riley R."/>
            <person name="Wiebenga A."/>
            <person name="Aguilar-Osorio G."/>
            <person name="Amillis S."/>
            <person name="Uchima C.A."/>
            <person name="Anderluh G."/>
            <person name="Asadollahi M."/>
            <person name="Askin M."/>
            <person name="Barry K."/>
            <person name="Battaglia E."/>
            <person name="Bayram O."/>
            <person name="Benocci T."/>
            <person name="Braus-Stromeyer S.A."/>
            <person name="Caldana C."/>
            <person name="Canovas D."/>
            <person name="Cerqueira G.C."/>
            <person name="Chen F."/>
            <person name="Chen W."/>
            <person name="Choi C."/>
            <person name="Clum A."/>
            <person name="Dos Santos R.A."/>
            <person name="Damasio A.R."/>
            <person name="Diallinas G."/>
            <person name="Emri T."/>
            <person name="Fekete E."/>
            <person name="Flipphi M."/>
            <person name="Freyberg S."/>
            <person name="Gallo A."/>
            <person name="Gournas C."/>
            <person name="Habgood R."/>
            <person name="Hainaut M."/>
            <person name="Harispe M.L."/>
            <person name="Henrissat B."/>
            <person name="Hilden K.S."/>
            <person name="Hope R."/>
            <person name="Hossain A."/>
            <person name="Karabika E."/>
            <person name="Karaffa L."/>
            <person name="Karanyi Z."/>
            <person name="Krasevec N."/>
            <person name="Kuo A."/>
            <person name="Kusch H."/>
            <person name="LaButti K."/>
            <person name="Lagendijk E.L."/>
            <person name="Lapidus A."/>
            <person name="Levasseur A."/>
            <person name="Lindquist E."/>
            <person name="Lipzen A."/>
            <person name="Logrieco A.F."/>
            <person name="MacCabe A."/>
            <person name="Maekelae M.R."/>
            <person name="Malavazi I."/>
            <person name="Melin P."/>
            <person name="Meyer V."/>
            <person name="Mielnichuk N."/>
            <person name="Miskei M."/>
            <person name="Molnar A.P."/>
            <person name="Mule G."/>
            <person name="Ngan C.Y."/>
            <person name="Orejas M."/>
            <person name="Orosz E."/>
            <person name="Ouedraogo J.P."/>
            <person name="Overkamp K.M."/>
            <person name="Park H.-S."/>
            <person name="Perrone G."/>
            <person name="Piumi F."/>
            <person name="Punt P.J."/>
            <person name="Ram A.F."/>
            <person name="Ramon A."/>
            <person name="Rauscher S."/>
            <person name="Record E."/>
            <person name="Riano-Pachon D.M."/>
            <person name="Robert V."/>
            <person name="Roehrig J."/>
            <person name="Ruller R."/>
            <person name="Salamov A."/>
            <person name="Salih N.S."/>
            <person name="Samson R.A."/>
            <person name="Sandor E."/>
            <person name="Sanguinetti M."/>
            <person name="Schuetze T."/>
            <person name="Sepcic K."/>
            <person name="Shelest E."/>
            <person name="Sherlock G."/>
            <person name="Sophianopoulou V."/>
            <person name="Squina F.M."/>
            <person name="Sun H."/>
            <person name="Susca A."/>
            <person name="Todd R.B."/>
            <person name="Tsang A."/>
            <person name="Unkles S.E."/>
            <person name="van de Wiele N."/>
            <person name="van Rossen-Uffink D."/>
            <person name="Oliveira J.V."/>
            <person name="Vesth T.C."/>
            <person name="Visser J."/>
            <person name="Yu J.-H."/>
            <person name="Zhou M."/>
            <person name="Andersen M.R."/>
            <person name="Archer D.B."/>
            <person name="Baker S.E."/>
            <person name="Benoit I."/>
            <person name="Brakhage A.A."/>
            <person name="Braus G.H."/>
            <person name="Fischer R."/>
            <person name="Frisvad J.C."/>
            <person name="Goldman G.H."/>
            <person name="Houbraken J."/>
            <person name="Oakley B."/>
            <person name="Pocsi I."/>
            <person name="Scazzocchio C."/>
            <person name="Seiboth B."/>
            <person name="vanKuyk P.A."/>
            <person name="Wortman J."/>
            <person name="Dyer P.S."/>
            <person name="Grigoriev I.V."/>
        </authorList>
    </citation>
    <scope>NUCLEOTIDE SEQUENCE [LARGE SCALE GENOMIC DNA]</scope>
    <source>
        <strain evidence="3">ITEM 5010</strain>
    </source>
</reference>
<proteinExistence type="predicted"/>
<evidence type="ECO:0000256" key="1">
    <source>
        <dbReference type="SAM" id="MobiDB-lite"/>
    </source>
</evidence>
<dbReference type="VEuPathDB" id="FungiDB:ASPCADRAFT_150978"/>
<evidence type="ECO:0000313" key="3">
    <source>
        <dbReference type="Proteomes" id="UP000188318"/>
    </source>
</evidence>
<gene>
    <name evidence="2" type="ORF">ASPCADRAFT_150978</name>
</gene>